<sequence length="38" mass="3849">GGIFEHPLLLAALARRGEGGEEGSGIEHPLLLAALAGR</sequence>
<name>A0A1I3FGT1_9ACTN</name>
<accession>A0A1I3FGT1</accession>
<dbReference type="EMBL" id="FOQY01000001">
    <property type="protein sequence ID" value="SFI10386.1"/>
    <property type="molecule type" value="Genomic_DNA"/>
</dbReference>
<dbReference type="Proteomes" id="UP000199111">
    <property type="component" value="Unassembled WGS sequence"/>
</dbReference>
<evidence type="ECO:0000313" key="1">
    <source>
        <dbReference type="EMBL" id="SFI10386.1"/>
    </source>
</evidence>
<organism evidence="1 2">
    <name type="scientific">Streptosporangium canum</name>
    <dbReference type="NCBI Taxonomy" id="324952"/>
    <lineage>
        <taxon>Bacteria</taxon>
        <taxon>Bacillati</taxon>
        <taxon>Actinomycetota</taxon>
        <taxon>Actinomycetes</taxon>
        <taxon>Streptosporangiales</taxon>
        <taxon>Streptosporangiaceae</taxon>
        <taxon>Streptosporangium</taxon>
    </lineage>
</organism>
<keyword evidence="2" id="KW-1185">Reference proteome</keyword>
<protein>
    <submittedName>
        <fullName evidence="1">Uncharacterized protein</fullName>
    </submittedName>
</protein>
<proteinExistence type="predicted"/>
<feature type="non-terminal residue" evidence="1">
    <location>
        <position position="1"/>
    </location>
</feature>
<dbReference type="AlphaFoldDB" id="A0A1I3FGT1"/>
<gene>
    <name evidence="1" type="ORF">SAMN05216275_101161</name>
</gene>
<evidence type="ECO:0000313" key="2">
    <source>
        <dbReference type="Proteomes" id="UP000199111"/>
    </source>
</evidence>
<reference evidence="2" key="1">
    <citation type="submission" date="2016-10" db="EMBL/GenBank/DDBJ databases">
        <authorList>
            <person name="Varghese N."/>
            <person name="Submissions S."/>
        </authorList>
    </citation>
    <scope>NUCLEOTIDE SEQUENCE [LARGE SCALE GENOMIC DNA]</scope>
    <source>
        <strain evidence="2">CGMCC 4.2126</strain>
    </source>
</reference>